<evidence type="ECO:0000256" key="1">
    <source>
        <dbReference type="SAM" id="MobiDB-lite"/>
    </source>
</evidence>
<evidence type="ECO:0000313" key="3">
    <source>
        <dbReference type="Proteomes" id="UP000299102"/>
    </source>
</evidence>
<name>A0A4C1VPT4_EUMVA</name>
<protein>
    <submittedName>
        <fullName evidence="2">Uncharacterized protein</fullName>
    </submittedName>
</protein>
<sequence>MSYQTSGRALRAPNNDDKFCCVRFLIVHQRIDGRRRPWRLATPKESPPSSATTEYSKFHRPSWTKYLNLERKDLRFPDDAESALRTFIKYCRSNNSLCPGAAQRTSLSPISFSSILFSRVITDGAASMGSGY</sequence>
<organism evidence="2 3">
    <name type="scientific">Eumeta variegata</name>
    <name type="common">Bagworm moth</name>
    <name type="synonym">Eumeta japonica</name>
    <dbReference type="NCBI Taxonomy" id="151549"/>
    <lineage>
        <taxon>Eukaryota</taxon>
        <taxon>Metazoa</taxon>
        <taxon>Ecdysozoa</taxon>
        <taxon>Arthropoda</taxon>
        <taxon>Hexapoda</taxon>
        <taxon>Insecta</taxon>
        <taxon>Pterygota</taxon>
        <taxon>Neoptera</taxon>
        <taxon>Endopterygota</taxon>
        <taxon>Lepidoptera</taxon>
        <taxon>Glossata</taxon>
        <taxon>Ditrysia</taxon>
        <taxon>Tineoidea</taxon>
        <taxon>Psychidae</taxon>
        <taxon>Oiketicinae</taxon>
        <taxon>Eumeta</taxon>
    </lineage>
</organism>
<keyword evidence="3" id="KW-1185">Reference proteome</keyword>
<evidence type="ECO:0000313" key="2">
    <source>
        <dbReference type="EMBL" id="GBP40179.1"/>
    </source>
</evidence>
<comment type="caution">
    <text evidence="2">The sequence shown here is derived from an EMBL/GenBank/DDBJ whole genome shotgun (WGS) entry which is preliminary data.</text>
</comment>
<dbReference type="EMBL" id="BGZK01000378">
    <property type="protein sequence ID" value="GBP40179.1"/>
    <property type="molecule type" value="Genomic_DNA"/>
</dbReference>
<dbReference type="Proteomes" id="UP000299102">
    <property type="component" value="Unassembled WGS sequence"/>
</dbReference>
<accession>A0A4C1VPT4</accession>
<feature type="region of interest" description="Disordered" evidence="1">
    <location>
        <begin position="36"/>
        <end position="56"/>
    </location>
</feature>
<reference evidence="2 3" key="1">
    <citation type="journal article" date="2019" name="Commun. Biol.">
        <title>The bagworm genome reveals a unique fibroin gene that provides high tensile strength.</title>
        <authorList>
            <person name="Kono N."/>
            <person name="Nakamura H."/>
            <person name="Ohtoshi R."/>
            <person name="Tomita M."/>
            <person name="Numata K."/>
            <person name="Arakawa K."/>
        </authorList>
    </citation>
    <scope>NUCLEOTIDE SEQUENCE [LARGE SCALE GENOMIC DNA]</scope>
</reference>
<dbReference type="AlphaFoldDB" id="A0A4C1VPT4"/>
<gene>
    <name evidence="2" type="ORF">EVAR_37580_1</name>
</gene>
<proteinExistence type="predicted"/>